<protein>
    <submittedName>
        <fullName evidence="2">Uncharacterized protein</fullName>
    </submittedName>
</protein>
<feature type="region of interest" description="Disordered" evidence="1">
    <location>
        <begin position="97"/>
        <end position="133"/>
    </location>
</feature>
<evidence type="ECO:0000256" key="1">
    <source>
        <dbReference type="SAM" id="MobiDB-lite"/>
    </source>
</evidence>
<keyword evidence="3" id="KW-1185">Reference proteome</keyword>
<accession>A0A8K0KCB2</accession>
<dbReference type="OrthoDB" id="8193306at2759"/>
<gene>
    <name evidence="2" type="ORF">J437_LFUL012365</name>
</gene>
<dbReference type="EMBL" id="KZ308619">
    <property type="protein sequence ID" value="KAG8232441.1"/>
    <property type="molecule type" value="Genomic_DNA"/>
</dbReference>
<reference evidence="2" key="1">
    <citation type="submission" date="2013-04" db="EMBL/GenBank/DDBJ databases">
        <authorList>
            <person name="Qu J."/>
            <person name="Murali S.C."/>
            <person name="Bandaranaike D."/>
            <person name="Bellair M."/>
            <person name="Blankenburg K."/>
            <person name="Chao H."/>
            <person name="Dinh H."/>
            <person name="Doddapaneni H."/>
            <person name="Downs B."/>
            <person name="Dugan-Rocha S."/>
            <person name="Elkadiri S."/>
            <person name="Gnanaolivu R.D."/>
            <person name="Hernandez B."/>
            <person name="Javaid M."/>
            <person name="Jayaseelan J.C."/>
            <person name="Lee S."/>
            <person name="Li M."/>
            <person name="Ming W."/>
            <person name="Munidasa M."/>
            <person name="Muniz J."/>
            <person name="Nguyen L."/>
            <person name="Ongeri F."/>
            <person name="Osuji N."/>
            <person name="Pu L.-L."/>
            <person name="Puazo M."/>
            <person name="Qu C."/>
            <person name="Quiroz J."/>
            <person name="Raj R."/>
            <person name="Weissenberger G."/>
            <person name="Xin Y."/>
            <person name="Zou X."/>
            <person name="Han Y."/>
            <person name="Richards S."/>
            <person name="Worley K."/>
            <person name="Muzny D."/>
            <person name="Gibbs R."/>
        </authorList>
    </citation>
    <scope>NUCLEOTIDE SEQUENCE</scope>
    <source>
        <strain evidence="2">Sampled in the wild</strain>
    </source>
</reference>
<organism evidence="2 3">
    <name type="scientific">Ladona fulva</name>
    <name type="common">Scarce chaser dragonfly</name>
    <name type="synonym">Libellula fulva</name>
    <dbReference type="NCBI Taxonomy" id="123851"/>
    <lineage>
        <taxon>Eukaryota</taxon>
        <taxon>Metazoa</taxon>
        <taxon>Ecdysozoa</taxon>
        <taxon>Arthropoda</taxon>
        <taxon>Hexapoda</taxon>
        <taxon>Insecta</taxon>
        <taxon>Pterygota</taxon>
        <taxon>Palaeoptera</taxon>
        <taxon>Odonata</taxon>
        <taxon>Epiprocta</taxon>
        <taxon>Anisoptera</taxon>
        <taxon>Libelluloidea</taxon>
        <taxon>Libellulidae</taxon>
        <taxon>Ladona</taxon>
    </lineage>
</organism>
<proteinExistence type="predicted"/>
<comment type="caution">
    <text evidence="2">The sequence shown here is derived from an EMBL/GenBank/DDBJ whole genome shotgun (WGS) entry which is preliminary data.</text>
</comment>
<dbReference type="AlphaFoldDB" id="A0A8K0KCB2"/>
<evidence type="ECO:0000313" key="3">
    <source>
        <dbReference type="Proteomes" id="UP000792457"/>
    </source>
</evidence>
<reference evidence="2" key="2">
    <citation type="submission" date="2017-10" db="EMBL/GenBank/DDBJ databases">
        <title>Ladona fulva Genome sequencing and assembly.</title>
        <authorList>
            <person name="Murali S."/>
            <person name="Richards S."/>
            <person name="Bandaranaike D."/>
            <person name="Bellair M."/>
            <person name="Blankenburg K."/>
            <person name="Chao H."/>
            <person name="Dinh H."/>
            <person name="Doddapaneni H."/>
            <person name="Dugan-Rocha S."/>
            <person name="Elkadiri S."/>
            <person name="Gnanaolivu R."/>
            <person name="Hernandez B."/>
            <person name="Skinner E."/>
            <person name="Javaid M."/>
            <person name="Lee S."/>
            <person name="Li M."/>
            <person name="Ming W."/>
            <person name="Munidasa M."/>
            <person name="Muniz J."/>
            <person name="Nguyen L."/>
            <person name="Hughes D."/>
            <person name="Osuji N."/>
            <person name="Pu L.-L."/>
            <person name="Puazo M."/>
            <person name="Qu C."/>
            <person name="Quiroz J."/>
            <person name="Raj R."/>
            <person name="Weissenberger G."/>
            <person name="Xin Y."/>
            <person name="Zou X."/>
            <person name="Han Y."/>
            <person name="Worley K."/>
            <person name="Muzny D."/>
            <person name="Gibbs R."/>
        </authorList>
    </citation>
    <scope>NUCLEOTIDE SEQUENCE</scope>
    <source>
        <strain evidence="2">Sampled in the wild</strain>
    </source>
</reference>
<name>A0A8K0KCB2_LADFU</name>
<evidence type="ECO:0000313" key="2">
    <source>
        <dbReference type="EMBL" id="KAG8232441.1"/>
    </source>
</evidence>
<dbReference type="Proteomes" id="UP000792457">
    <property type="component" value="Unassembled WGS sequence"/>
</dbReference>
<sequence length="198" mass="23609">MESRRVTRLDLHDKIMEKKDESVEFRKRHILEYLIAKFNLNEDEAAKNILKKNFFHRHLLKWNQSFRRDNIFRKKYEKWLKSDILLPSTVYKNLPSTSNIGSPEEFPRGRPSKHFEGSSQRSKRRKTEELRATTSAAELSFAASMKHRDIGDEDVAKLIKEVTTTTPTRAKRVLSKWRKWDKEQSEMSPEDNFICNFY</sequence>
<feature type="compositionally biased region" description="Basic and acidic residues" evidence="1">
    <location>
        <begin position="105"/>
        <end position="116"/>
    </location>
</feature>